<feature type="transmembrane region" description="Helical" evidence="2">
    <location>
        <begin position="36"/>
        <end position="54"/>
    </location>
</feature>
<feature type="transmembrane region" description="Helical" evidence="2">
    <location>
        <begin position="203"/>
        <end position="223"/>
    </location>
</feature>
<feature type="transmembrane region" description="Helical" evidence="2">
    <location>
        <begin position="325"/>
        <end position="343"/>
    </location>
</feature>
<sequence length="586" mass="63449">MSAQREPASDAGVMKTEAPAHTFGAWLRGAPLPARLHLVLGLVLPVLALLVNMVRLAPFTIDDAYISYRYARNLAGGLGLVYNAGEHIEGYTNFLWTVLLAAGIPLGLDPDLVAKVLGGAAACGSLGAAYLLEQRLLPARSTPCLSPWLLASSIATAGYAVFGLETSLFVFLVLAGTEQMFREEDRLERRTEASAGAATAPRASWSTLGVFPFSGLLFGLAGLTRPEAPMFLGIPMLFLGLRFFGLRNLVRGLLFIAPVGLHMLWRHAYYGTWLPNTLSAKTGDLTAQLHGGARYLSAYAQHAWPALLLSLYGFCLALTLRHRRALCLGTVALAVLAYVLLVGGDWMPAHRFVAPFEPYAFALAGMGGRALLDTALAWGASSTPTRGVSAKRGATWFPRAALIAMTCALLATGTHRSIMLGRAHRRILLDDKVFWDSAAGGVATWFEKHGQPGAIGIGDIGYIGYVTDYPILDLLGLVDPVISRLPGGYTQKTGAGYVQHVFEQMPRYFVFVGSKDGCDRLPFPAQEKLRRDRRFQRAYQVAGRIRHSKNGYWCIFEQHAERSPDTMPPSTPAPTPALPDDDALLP</sequence>
<gene>
    <name evidence="3" type="ORF">CMC5_000540</name>
</gene>
<feature type="compositionally biased region" description="Pro residues" evidence="1">
    <location>
        <begin position="566"/>
        <end position="577"/>
    </location>
</feature>
<keyword evidence="2" id="KW-0812">Transmembrane</keyword>
<feature type="transmembrane region" description="Helical" evidence="2">
    <location>
        <begin position="299"/>
        <end position="318"/>
    </location>
</feature>
<keyword evidence="2" id="KW-0472">Membrane</keyword>
<accession>A0A0K1E5G9</accession>
<reference evidence="3 4" key="1">
    <citation type="submission" date="2015-07" db="EMBL/GenBank/DDBJ databases">
        <title>Genome analysis of myxobacterium Chondromyces crocatus Cm c5 reveals a high potential for natural compound synthesis and the genetic basis for the loss of fruiting body formation.</title>
        <authorList>
            <person name="Zaburannyi N."/>
            <person name="Bunk B."/>
            <person name="Maier J."/>
            <person name="Overmann J."/>
            <person name="Mueller R."/>
        </authorList>
    </citation>
    <scope>NUCLEOTIDE SEQUENCE [LARGE SCALE GENOMIC DNA]</scope>
    <source>
        <strain evidence="3 4">Cm c5</strain>
    </source>
</reference>
<protein>
    <recommendedName>
        <fullName evidence="5">Glycosyltransferase RgtA/B/C/D-like domain-containing protein</fullName>
    </recommendedName>
</protein>
<evidence type="ECO:0000256" key="1">
    <source>
        <dbReference type="SAM" id="MobiDB-lite"/>
    </source>
</evidence>
<dbReference type="RefSeq" id="WP_179955506.1">
    <property type="nucleotide sequence ID" value="NZ_CP012159.1"/>
</dbReference>
<keyword evidence="2" id="KW-1133">Transmembrane helix</keyword>
<dbReference type="PATRIC" id="fig|52.7.peg.57"/>
<dbReference type="KEGG" id="ccro:CMC5_000540"/>
<proteinExistence type="predicted"/>
<dbReference type="Proteomes" id="UP000067626">
    <property type="component" value="Chromosome"/>
</dbReference>
<evidence type="ECO:0008006" key="5">
    <source>
        <dbReference type="Google" id="ProtNLM"/>
    </source>
</evidence>
<dbReference type="AlphaFoldDB" id="A0A0K1E5G9"/>
<evidence type="ECO:0000256" key="2">
    <source>
        <dbReference type="SAM" id="Phobius"/>
    </source>
</evidence>
<evidence type="ECO:0000313" key="3">
    <source>
        <dbReference type="EMBL" id="AKT35942.1"/>
    </source>
</evidence>
<evidence type="ECO:0000313" key="4">
    <source>
        <dbReference type="Proteomes" id="UP000067626"/>
    </source>
</evidence>
<dbReference type="STRING" id="52.CMC5_000540"/>
<name>A0A0K1E5G9_CHOCO</name>
<keyword evidence="4" id="KW-1185">Reference proteome</keyword>
<feature type="transmembrane region" description="Helical" evidence="2">
    <location>
        <begin position="244"/>
        <end position="265"/>
    </location>
</feature>
<feature type="region of interest" description="Disordered" evidence="1">
    <location>
        <begin position="562"/>
        <end position="586"/>
    </location>
</feature>
<organism evidence="3 4">
    <name type="scientific">Chondromyces crocatus</name>
    <dbReference type="NCBI Taxonomy" id="52"/>
    <lineage>
        <taxon>Bacteria</taxon>
        <taxon>Pseudomonadati</taxon>
        <taxon>Myxococcota</taxon>
        <taxon>Polyangia</taxon>
        <taxon>Polyangiales</taxon>
        <taxon>Polyangiaceae</taxon>
        <taxon>Chondromyces</taxon>
    </lineage>
</organism>
<dbReference type="EMBL" id="CP012159">
    <property type="protein sequence ID" value="AKT35942.1"/>
    <property type="molecule type" value="Genomic_DNA"/>
</dbReference>